<feature type="region of interest" description="Disordered" evidence="4">
    <location>
        <begin position="319"/>
        <end position="338"/>
    </location>
</feature>
<comment type="subcellular location">
    <subcellularLocation>
        <location evidence="1">Nucleus</location>
    </subcellularLocation>
</comment>
<organism evidence="6 7">
    <name type="scientific">Naematelia encephala</name>
    <dbReference type="NCBI Taxonomy" id="71784"/>
    <lineage>
        <taxon>Eukaryota</taxon>
        <taxon>Fungi</taxon>
        <taxon>Dikarya</taxon>
        <taxon>Basidiomycota</taxon>
        <taxon>Agaricomycotina</taxon>
        <taxon>Tremellomycetes</taxon>
        <taxon>Tremellales</taxon>
        <taxon>Naemateliaceae</taxon>
        <taxon>Naematelia</taxon>
    </lineage>
</organism>
<feature type="compositionally biased region" description="Basic residues" evidence="4">
    <location>
        <begin position="324"/>
        <end position="333"/>
    </location>
</feature>
<evidence type="ECO:0000256" key="3">
    <source>
        <dbReference type="ARBA" id="ARBA00038149"/>
    </source>
</evidence>
<sequence>MSSKKRRLSPSASSSSSTPAPALPTQVSLGLPSASSLSTVQPIANASPGRASATPAPPLKEERTVAKPGTIVPGSGDGPGCGDECFLWADLPMNKQGYRYAPCAPSPNPSPNPLIPFYRTLPGPPPSPAVHISWLDRSSFLRVSNDALTVSADRGFRSGRANVSVREGSWYYEVTILRGNAAAGGGSGSGGDSGNAHVRVGWARRETNLDAPVGMDGYGYGIRDVNGEKVHLSRPKPYGGRPFGTGDVIGCLITLPPRPKPQGGSADDPATIKRKRVPLRYKGQLYFEMDEYTIAKEMEALVDRDGKLANAAKAAKVEEEAKKVSTKQTKKSKKTEPAAARFRPLTALSGSKVEFSINGESMGTAFKDLYDFVPLPPVHTVSTGSKKDREHRVEAAHDDGTLGYFPMVSCFGKGKVKANFGPNLSYLPAGARPMIERWEEWRKEEEELDERDEAATAEVLRKQLSIDEARQKANNAAVKAKDRNGSVMSREESSNRKKAGIKAKKRKGNTVDLDGQSAAATPTPGPEEMLGVKIELESRAPSEVRTDLVESRMPSEIRSEPDGLAEGEMDVEVDVKDVNNGNAEEEDAEEGVKW</sequence>
<dbReference type="InParanoid" id="A0A1Y2BCX6"/>
<name>A0A1Y2BCX6_9TREE</name>
<accession>A0A1Y2BCX6</accession>
<feature type="compositionally biased region" description="Low complexity" evidence="4">
    <location>
        <begin position="9"/>
        <end position="25"/>
    </location>
</feature>
<dbReference type="AlphaFoldDB" id="A0A1Y2BCX6"/>
<evidence type="ECO:0000259" key="5">
    <source>
        <dbReference type="PROSITE" id="PS50188"/>
    </source>
</evidence>
<dbReference type="GO" id="GO:0000976">
    <property type="term" value="F:transcription cis-regulatory region binding"/>
    <property type="evidence" value="ECO:0007669"/>
    <property type="project" value="TreeGrafter"/>
</dbReference>
<dbReference type="OrthoDB" id="10266026at2759"/>
<evidence type="ECO:0000256" key="2">
    <source>
        <dbReference type="ARBA" id="ARBA00023242"/>
    </source>
</evidence>
<feature type="region of interest" description="Disordered" evidence="4">
    <location>
        <begin position="1"/>
        <end position="76"/>
    </location>
</feature>
<evidence type="ECO:0000313" key="6">
    <source>
        <dbReference type="EMBL" id="ORY32624.1"/>
    </source>
</evidence>
<dbReference type="InterPro" id="IPR003877">
    <property type="entry name" value="SPRY_dom"/>
</dbReference>
<dbReference type="PROSITE" id="PS50188">
    <property type="entry name" value="B302_SPRY"/>
    <property type="match status" value="1"/>
</dbReference>
<dbReference type="STRING" id="71784.A0A1Y2BCX6"/>
<proteinExistence type="inferred from homology"/>
<feature type="compositionally biased region" description="Basic residues" evidence="4">
    <location>
        <begin position="496"/>
        <end position="508"/>
    </location>
</feature>
<dbReference type="Proteomes" id="UP000193986">
    <property type="component" value="Unassembled WGS sequence"/>
</dbReference>
<feature type="domain" description="B30.2/SPRY" evidence="5">
    <location>
        <begin position="110"/>
        <end position="307"/>
    </location>
</feature>
<feature type="compositionally biased region" description="Basic and acidic residues" evidence="4">
    <location>
        <begin position="534"/>
        <end position="561"/>
    </location>
</feature>
<dbReference type="InterPro" id="IPR013320">
    <property type="entry name" value="ConA-like_dom_sf"/>
</dbReference>
<dbReference type="FunCoup" id="A0A1Y2BCX6">
    <property type="interactions" value="381"/>
</dbReference>
<dbReference type="GO" id="GO:0048188">
    <property type="term" value="C:Set1C/COMPASS complex"/>
    <property type="evidence" value="ECO:0007669"/>
    <property type="project" value="InterPro"/>
</dbReference>
<comment type="caution">
    <text evidence="6">The sequence shown here is derived from an EMBL/GenBank/DDBJ whole genome shotgun (WGS) entry which is preliminary data.</text>
</comment>
<dbReference type="SUPFAM" id="SSF49899">
    <property type="entry name" value="Concanavalin A-like lectins/glucanases"/>
    <property type="match status" value="1"/>
</dbReference>
<reference evidence="6 7" key="1">
    <citation type="submission" date="2016-07" db="EMBL/GenBank/DDBJ databases">
        <title>Pervasive Adenine N6-methylation of Active Genes in Fungi.</title>
        <authorList>
            <consortium name="DOE Joint Genome Institute"/>
            <person name="Mondo S.J."/>
            <person name="Dannebaum R.O."/>
            <person name="Kuo R.C."/>
            <person name="Labutti K."/>
            <person name="Haridas S."/>
            <person name="Kuo A."/>
            <person name="Salamov A."/>
            <person name="Ahrendt S.R."/>
            <person name="Lipzen A."/>
            <person name="Sullivan W."/>
            <person name="Andreopoulos W.B."/>
            <person name="Clum A."/>
            <person name="Lindquist E."/>
            <person name="Daum C."/>
            <person name="Ramamoorthy G.K."/>
            <person name="Gryganskyi A."/>
            <person name="Culley D."/>
            <person name="Magnuson J.K."/>
            <person name="James T.Y."/>
            <person name="O'Malley M.A."/>
            <person name="Stajich J.E."/>
            <person name="Spatafora J.W."/>
            <person name="Visel A."/>
            <person name="Grigoriev I.V."/>
        </authorList>
    </citation>
    <scope>NUCLEOTIDE SEQUENCE [LARGE SCALE GENOMIC DNA]</scope>
    <source>
        <strain evidence="6 7">68-887.2</strain>
    </source>
</reference>
<dbReference type="Pfam" id="PF00622">
    <property type="entry name" value="SPRY"/>
    <property type="match status" value="1"/>
</dbReference>
<dbReference type="PANTHER" id="PTHR10598:SF0">
    <property type="entry name" value="SET1_ASH2 HISTONE METHYLTRANSFERASE COMPLEX SUBUNIT ASH2"/>
    <property type="match status" value="1"/>
</dbReference>
<keyword evidence="7" id="KW-1185">Reference proteome</keyword>
<dbReference type="Gene3D" id="2.60.120.920">
    <property type="match status" value="1"/>
</dbReference>
<dbReference type="InterPro" id="IPR037353">
    <property type="entry name" value="ASH2"/>
</dbReference>
<dbReference type="EMBL" id="MCFC01000009">
    <property type="protein sequence ID" value="ORY32624.1"/>
    <property type="molecule type" value="Genomic_DNA"/>
</dbReference>
<dbReference type="InterPro" id="IPR001870">
    <property type="entry name" value="B30.2/SPRY"/>
</dbReference>
<comment type="similarity">
    <text evidence="3">Belongs to the cclA family.</text>
</comment>
<feature type="compositionally biased region" description="Polar residues" evidence="4">
    <location>
        <begin position="33"/>
        <end position="44"/>
    </location>
</feature>
<dbReference type="SMART" id="SM00449">
    <property type="entry name" value="SPRY"/>
    <property type="match status" value="1"/>
</dbReference>
<feature type="compositionally biased region" description="Basic and acidic residues" evidence="4">
    <location>
        <begin position="479"/>
        <end position="495"/>
    </location>
</feature>
<dbReference type="CDD" id="cd12872">
    <property type="entry name" value="SPRY_Ash2"/>
    <property type="match status" value="1"/>
</dbReference>
<dbReference type="PANTHER" id="PTHR10598">
    <property type="entry name" value="SET1/ASH2 HISTONE METHYLTRANSFERASE COMPLEX SUBUNIT ASH2"/>
    <property type="match status" value="1"/>
</dbReference>
<evidence type="ECO:0000313" key="7">
    <source>
        <dbReference type="Proteomes" id="UP000193986"/>
    </source>
</evidence>
<gene>
    <name evidence="6" type="ORF">BCR39DRAFT_492689</name>
</gene>
<evidence type="ECO:0000256" key="1">
    <source>
        <dbReference type="ARBA" id="ARBA00004123"/>
    </source>
</evidence>
<evidence type="ECO:0000256" key="4">
    <source>
        <dbReference type="SAM" id="MobiDB-lite"/>
    </source>
</evidence>
<protein>
    <recommendedName>
        <fullName evidence="5">B30.2/SPRY domain-containing protein</fullName>
    </recommendedName>
</protein>
<keyword evidence="2" id="KW-0539">Nucleus</keyword>
<dbReference type="InterPro" id="IPR043136">
    <property type="entry name" value="B30.2/SPRY_sf"/>
</dbReference>
<feature type="region of interest" description="Disordered" evidence="4">
    <location>
        <begin position="472"/>
        <end position="570"/>
    </location>
</feature>